<dbReference type="Gene3D" id="1.10.10.60">
    <property type="entry name" value="Homeodomain-like"/>
    <property type="match status" value="1"/>
</dbReference>
<evidence type="ECO:0000313" key="5">
    <source>
        <dbReference type="Proteomes" id="UP001319874"/>
    </source>
</evidence>
<keyword evidence="1 2" id="KW-0238">DNA-binding</keyword>
<evidence type="ECO:0000259" key="3">
    <source>
        <dbReference type="PROSITE" id="PS50977"/>
    </source>
</evidence>
<protein>
    <submittedName>
        <fullName evidence="4">TetR family transcriptional regulator</fullName>
    </submittedName>
</protein>
<dbReference type="InterPro" id="IPR009057">
    <property type="entry name" value="Homeodomain-like_sf"/>
</dbReference>
<gene>
    <name evidence="4" type="ORF">PTKU64_48240</name>
</gene>
<dbReference type="Pfam" id="PF00440">
    <property type="entry name" value="TetR_N"/>
    <property type="match status" value="1"/>
</dbReference>
<dbReference type="SUPFAM" id="SSF46689">
    <property type="entry name" value="Homeodomain-like"/>
    <property type="match status" value="1"/>
</dbReference>
<dbReference type="InterPro" id="IPR050109">
    <property type="entry name" value="HTH-type_TetR-like_transc_reg"/>
</dbReference>
<dbReference type="InterPro" id="IPR001647">
    <property type="entry name" value="HTH_TetR"/>
</dbReference>
<dbReference type="PANTHER" id="PTHR30055:SF146">
    <property type="entry name" value="HTH-TYPE TRANSCRIPTIONAL DUAL REGULATOR CECR"/>
    <property type="match status" value="1"/>
</dbReference>
<evidence type="ECO:0000313" key="4">
    <source>
        <dbReference type="EMBL" id="BCZ81149.1"/>
    </source>
</evidence>
<keyword evidence="5" id="KW-1185">Reference proteome</keyword>
<feature type="domain" description="HTH tetR-type" evidence="3">
    <location>
        <begin position="17"/>
        <end position="77"/>
    </location>
</feature>
<dbReference type="Gene3D" id="1.10.357.10">
    <property type="entry name" value="Tetracycline Repressor, domain 2"/>
    <property type="match status" value="1"/>
</dbReference>
<dbReference type="Proteomes" id="UP001319874">
    <property type="component" value="Chromosome 2"/>
</dbReference>
<evidence type="ECO:0000256" key="2">
    <source>
        <dbReference type="PROSITE-ProRule" id="PRU00335"/>
    </source>
</evidence>
<evidence type="ECO:0000256" key="1">
    <source>
        <dbReference type="ARBA" id="ARBA00023125"/>
    </source>
</evidence>
<dbReference type="SUPFAM" id="SSF48498">
    <property type="entry name" value="Tetracyclin repressor-like, C-terminal domain"/>
    <property type="match status" value="1"/>
</dbReference>
<name>A0ABM7TRC4_9BURK</name>
<dbReference type="PROSITE" id="PS50977">
    <property type="entry name" value="HTH_TETR_2"/>
    <property type="match status" value="1"/>
</dbReference>
<dbReference type="InterPro" id="IPR039536">
    <property type="entry name" value="TetR_C_Proteobacteria"/>
</dbReference>
<reference evidence="4 5" key="1">
    <citation type="journal article" date="2022" name="Front. Microbiol.">
        <title>Identification and characterization of a novel class of self-sufficient cytochrome P450 hydroxylase involved in cyclohexanecarboxylate degradation in Paraburkholderia terrae strain KU-64.</title>
        <authorList>
            <person name="Yamamoto T."/>
            <person name="Hasegawa Y."/>
            <person name="Iwaki H."/>
        </authorList>
    </citation>
    <scope>NUCLEOTIDE SEQUENCE [LARGE SCALE GENOMIC DNA]</scope>
    <source>
        <strain evidence="4 5">KU-64</strain>
    </source>
</reference>
<accession>A0ABM7TRC4</accession>
<dbReference type="RefSeq" id="WP_229513653.1">
    <property type="nucleotide sequence ID" value="NZ_AP024956.1"/>
</dbReference>
<feature type="DNA-binding region" description="H-T-H motif" evidence="2">
    <location>
        <begin position="40"/>
        <end position="59"/>
    </location>
</feature>
<proteinExistence type="predicted"/>
<organism evidence="4 5">
    <name type="scientific">Paraburkholderia terrae</name>
    <dbReference type="NCBI Taxonomy" id="311230"/>
    <lineage>
        <taxon>Bacteria</taxon>
        <taxon>Pseudomonadati</taxon>
        <taxon>Pseudomonadota</taxon>
        <taxon>Betaproteobacteria</taxon>
        <taxon>Burkholderiales</taxon>
        <taxon>Burkholderiaceae</taxon>
        <taxon>Paraburkholderia</taxon>
    </lineage>
</organism>
<dbReference type="Pfam" id="PF14246">
    <property type="entry name" value="TetR_C_7"/>
    <property type="match status" value="1"/>
</dbReference>
<dbReference type="PANTHER" id="PTHR30055">
    <property type="entry name" value="HTH-TYPE TRANSCRIPTIONAL REGULATOR RUTR"/>
    <property type="match status" value="1"/>
</dbReference>
<dbReference type="InterPro" id="IPR036271">
    <property type="entry name" value="Tet_transcr_reg_TetR-rel_C_sf"/>
</dbReference>
<dbReference type="EMBL" id="AP024956">
    <property type="protein sequence ID" value="BCZ81149.1"/>
    <property type="molecule type" value="Genomic_DNA"/>
</dbReference>
<sequence>MATVSQSKDRLEGRDETEVRARILDAAFASFMTSGYAATSTLEIATRARVSKRELYALVGNKKEMLIACISARATRLQVPADLPVPHDRETLAQVLTSLGTQLVREITDPTVIAVFRLAIAEAVHAPEVAQALDSTGREASRAALRQIMARAQASGLLNGRPVDLAEQFSGLLWGNLMVSLLLGVAERPNSREVAARARNATAVFLQLHPLP</sequence>